<dbReference type="InterPro" id="IPR013713">
    <property type="entry name" value="XPO2_central"/>
</dbReference>
<dbReference type="GO" id="GO:0005049">
    <property type="term" value="F:nuclear export signal receptor activity"/>
    <property type="evidence" value="ECO:0007669"/>
    <property type="project" value="TreeGrafter"/>
</dbReference>
<dbReference type="EMBL" id="HE573022">
    <property type="protein sequence ID" value="CCC48620.1"/>
    <property type="molecule type" value="Genomic_DNA"/>
</dbReference>
<dbReference type="VEuPathDB" id="TriTrypDB:TvY486_0604110"/>
<dbReference type="GO" id="GO:0006606">
    <property type="term" value="P:protein import into nucleus"/>
    <property type="evidence" value="ECO:0007669"/>
    <property type="project" value="TreeGrafter"/>
</dbReference>
<dbReference type="PANTHER" id="PTHR10997">
    <property type="entry name" value="IMPORTIN-7, 8, 11"/>
    <property type="match status" value="1"/>
</dbReference>
<dbReference type="OMA" id="AENEFLM"/>
<comment type="subcellular location">
    <subcellularLocation>
        <location evidence="2">Cytoplasm</location>
    </subcellularLocation>
    <subcellularLocation>
        <location evidence="1">Nucleus</location>
    </subcellularLocation>
</comment>
<comment type="similarity">
    <text evidence="3">Belongs to the XPO2/CSE1 family.</text>
</comment>
<dbReference type="Pfam" id="PF03378">
    <property type="entry name" value="CAS_CSE1"/>
    <property type="match status" value="1"/>
</dbReference>
<dbReference type="PROSITE" id="PS50166">
    <property type="entry name" value="IMPORTIN_B_NT"/>
    <property type="match status" value="1"/>
</dbReference>
<protein>
    <submittedName>
        <fullName evidence="9">Putative CAS/CSE/importin domain protein</fullName>
    </submittedName>
</protein>
<evidence type="ECO:0000256" key="1">
    <source>
        <dbReference type="ARBA" id="ARBA00004123"/>
    </source>
</evidence>
<dbReference type="Gene3D" id="1.25.10.10">
    <property type="entry name" value="Leucine-rich Repeat Variant"/>
    <property type="match status" value="1"/>
</dbReference>
<reference evidence="9" key="1">
    <citation type="journal article" date="2012" name="Proc. Natl. Acad. Sci. U.S.A.">
        <title>Antigenic diversity is generated by distinct evolutionary mechanisms in African trypanosome species.</title>
        <authorList>
            <person name="Jackson A.P."/>
            <person name="Berry A."/>
            <person name="Aslett M."/>
            <person name="Allison H.C."/>
            <person name="Burton P."/>
            <person name="Vavrova-Anderson J."/>
            <person name="Brown R."/>
            <person name="Browne H."/>
            <person name="Corton N."/>
            <person name="Hauser H."/>
            <person name="Gamble J."/>
            <person name="Gilderthorp R."/>
            <person name="Marcello L."/>
            <person name="McQuillan J."/>
            <person name="Otto T.D."/>
            <person name="Quail M.A."/>
            <person name="Sanders M.J."/>
            <person name="van Tonder A."/>
            <person name="Ginger M.L."/>
            <person name="Field M.C."/>
            <person name="Barry J.D."/>
            <person name="Hertz-Fowler C."/>
            <person name="Berriman M."/>
        </authorList>
    </citation>
    <scope>NUCLEOTIDE SEQUENCE</scope>
    <source>
        <strain evidence="9">Y486</strain>
    </source>
</reference>
<dbReference type="GO" id="GO:0006611">
    <property type="term" value="P:protein export from nucleus"/>
    <property type="evidence" value="ECO:0007669"/>
    <property type="project" value="TreeGrafter"/>
</dbReference>
<evidence type="ECO:0000313" key="9">
    <source>
        <dbReference type="EMBL" id="CCC48620.1"/>
    </source>
</evidence>
<evidence type="ECO:0000256" key="7">
    <source>
        <dbReference type="ARBA" id="ARBA00023242"/>
    </source>
</evidence>
<dbReference type="PANTHER" id="PTHR10997:SF8">
    <property type="entry name" value="EXPORTIN-2"/>
    <property type="match status" value="1"/>
</dbReference>
<keyword evidence="7" id="KW-0539">Nucleus</keyword>
<dbReference type="Pfam" id="PF08506">
    <property type="entry name" value="Cse1"/>
    <property type="match status" value="1"/>
</dbReference>
<evidence type="ECO:0000256" key="2">
    <source>
        <dbReference type="ARBA" id="ARBA00004496"/>
    </source>
</evidence>
<accession>G0TXD0</accession>
<evidence type="ECO:0000256" key="4">
    <source>
        <dbReference type="ARBA" id="ARBA00022448"/>
    </source>
</evidence>
<organism evidence="9">
    <name type="scientific">Trypanosoma vivax (strain Y486)</name>
    <dbReference type="NCBI Taxonomy" id="1055687"/>
    <lineage>
        <taxon>Eukaryota</taxon>
        <taxon>Discoba</taxon>
        <taxon>Euglenozoa</taxon>
        <taxon>Kinetoplastea</taxon>
        <taxon>Metakinetoplastina</taxon>
        <taxon>Trypanosomatida</taxon>
        <taxon>Trypanosomatidae</taxon>
        <taxon>Trypanosoma</taxon>
        <taxon>Duttonella</taxon>
    </lineage>
</organism>
<keyword evidence="5" id="KW-0963">Cytoplasm</keyword>
<feature type="domain" description="Importin N-terminal" evidence="8">
    <location>
        <begin position="33"/>
        <end position="107"/>
    </location>
</feature>
<keyword evidence="6" id="KW-0653">Protein transport</keyword>
<proteinExistence type="inferred from homology"/>
<dbReference type="GO" id="GO:0031267">
    <property type="term" value="F:small GTPase binding"/>
    <property type="evidence" value="ECO:0007669"/>
    <property type="project" value="InterPro"/>
</dbReference>
<evidence type="ECO:0000256" key="3">
    <source>
        <dbReference type="ARBA" id="ARBA00008669"/>
    </source>
</evidence>
<dbReference type="InterPro" id="IPR016024">
    <property type="entry name" value="ARM-type_fold"/>
</dbReference>
<keyword evidence="4" id="KW-0813">Transport</keyword>
<name>G0TXD0_TRYVY</name>
<dbReference type="SUPFAM" id="SSF48371">
    <property type="entry name" value="ARM repeat"/>
    <property type="match status" value="1"/>
</dbReference>
<evidence type="ECO:0000259" key="8">
    <source>
        <dbReference type="PROSITE" id="PS50166"/>
    </source>
</evidence>
<dbReference type="InterPro" id="IPR005043">
    <property type="entry name" value="XPO2_C"/>
</dbReference>
<evidence type="ECO:0000256" key="6">
    <source>
        <dbReference type="ARBA" id="ARBA00022927"/>
    </source>
</evidence>
<dbReference type="AlphaFoldDB" id="G0TXD0"/>
<sequence>MNPIDPNDPALAHHLSVLAQNAMSVSSADREKAELEIREFQNRVDQQSGFVLLLLNMAASAGPAASFCSIVFKNTVKACWNAATAEHCITDNDKAVVRDTIADIMLAAPIHIQRNLAEAINLIAEIDFPKAWPEALTRIVDVLANGKSVAVHSAALSTAHSVLGRYRNQMELSEDIANDLRVIYTQLTAPLLSSMTLLTCEMEGGGVGAKSACVGLISAVECLRDLTTLDLGDEFIWSMEKFVHVLLKCLQFDGFGTNDASLIELKSIVMMCVAHFLQKFDEDFEKYASGFLKVVWDTISSPSSRCCSMDDIVIQGMNLISSACRGTTRGMFNNMETVENLVVQVILPNLALQESDLELYSNEHDEYIQRDIEGSDFHTRRREAGELVRSLMVTFPDITEPIFVSKLQQLLSAAGNGDWKAKELSIYLVSALSLGGQYASSQRGASQRLTNLVPFESFLKQNILSELSCNISNQSPGIIKASCIRFIATFRTHIEVQLLPSIISLLTSWLLCQDTVIHTYAGHAVERILTIQQPDQQQYVVNDAVLGDKGMPLLHNLCLRLQQDKKPNAYIMQCLMRICQNCGDSVKTFVGDIITCIGPAIRESAKNPSNPLFSYCMFEVVSRCIKLRPEDGAAIEGVLWEPMIFILQNDVLEYVPYVLQIMAQLLDIHGSTSPEPPAHYQALLEPLLLPGMYQNKGNIPAVTRLLMSFIDYFPHYVHGKGFTEKTLMVFRLLLQFKNYDHEGLNVLTSIVRAYPKETISTYMGSVYQALFQRLQTSRTPKYVRILIIFLSITVVTHGADDVVAQVNLIQNDLFWMLLQRVWLPNVPKVVGALERKVCVVALASLLGDCAVLQQNAEMWANCVLICLKMIRGAVEGDDLTSFTPKEHTLADIPQQVDDAGFTNVFCPLQCAARPPVDVCATIQQPEALFLERVQRALQGSSGNRLLELLQRNPEVMPLLQ</sequence>
<dbReference type="InterPro" id="IPR011989">
    <property type="entry name" value="ARM-like"/>
</dbReference>
<dbReference type="GO" id="GO:0005829">
    <property type="term" value="C:cytosol"/>
    <property type="evidence" value="ECO:0007669"/>
    <property type="project" value="TreeGrafter"/>
</dbReference>
<dbReference type="SMART" id="SM00913">
    <property type="entry name" value="IBN_N"/>
    <property type="match status" value="1"/>
</dbReference>
<gene>
    <name evidence="9" type="ORF">TVY486_0604110</name>
</gene>
<dbReference type="GO" id="GO:0005635">
    <property type="term" value="C:nuclear envelope"/>
    <property type="evidence" value="ECO:0007669"/>
    <property type="project" value="TreeGrafter"/>
</dbReference>
<evidence type="ECO:0000256" key="5">
    <source>
        <dbReference type="ARBA" id="ARBA00022490"/>
    </source>
</evidence>
<dbReference type="InterPro" id="IPR001494">
    <property type="entry name" value="Importin-beta_N"/>
</dbReference>